<evidence type="ECO:0000259" key="1">
    <source>
        <dbReference type="Pfam" id="PF07969"/>
    </source>
</evidence>
<dbReference type="InterPro" id="IPR011059">
    <property type="entry name" value="Metal-dep_hydrolase_composite"/>
</dbReference>
<dbReference type="InterPro" id="IPR013108">
    <property type="entry name" value="Amidohydro_3"/>
</dbReference>
<dbReference type="Gene3D" id="3.20.20.140">
    <property type="entry name" value="Metal-dependent hydrolases"/>
    <property type="match status" value="1"/>
</dbReference>
<keyword evidence="2" id="KW-0378">Hydrolase</keyword>
<feature type="non-terminal residue" evidence="2">
    <location>
        <position position="1"/>
    </location>
</feature>
<evidence type="ECO:0000313" key="2">
    <source>
        <dbReference type="EMBL" id="NAZ18075.1"/>
    </source>
</evidence>
<dbReference type="Proteomes" id="UP000477543">
    <property type="component" value="Unassembled WGS sequence"/>
</dbReference>
<dbReference type="SUPFAM" id="SSF51338">
    <property type="entry name" value="Composite domain of metallo-dependent hydrolases"/>
    <property type="match status" value="1"/>
</dbReference>
<dbReference type="RefSeq" id="WP_161450314.1">
    <property type="nucleotide sequence ID" value="NZ_WYDN01000187.1"/>
</dbReference>
<evidence type="ECO:0000313" key="3">
    <source>
        <dbReference type="Proteomes" id="UP000477543"/>
    </source>
</evidence>
<gene>
    <name evidence="2" type="ORF">GT020_18795</name>
</gene>
<sequence>GPASALRLPTGQLATGRAADLVLFDPQASTLAGETWYSKGQNCPFLGHCLPGLVRYTLVDGQVRYQR</sequence>
<protein>
    <submittedName>
        <fullName evidence="2">Amidohydrolase family protein</fullName>
    </submittedName>
</protein>
<dbReference type="Gene3D" id="2.30.40.10">
    <property type="entry name" value="Urease, subunit C, domain 1"/>
    <property type="match status" value="1"/>
</dbReference>
<dbReference type="AlphaFoldDB" id="A0A6L9GCC1"/>
<organism evidence="2 3">
    <name type="scientific">Glutamicibacter soli</name>
    <dbReference type="NCBI Taxonomy" id="453836"/>
    <lineage>
        <taxon>Bacteria</taxon>
        <taxon>Bacillati</taxon>
        <taxon>Actinomycetota</taxon>
        <taxon>Actinomycetes</taxon>
        <taxon>Micrococcales</taxon>
        <taxon>Micrococcaceae</taxon>
        <taxon>Glutamicibacter</taxon>
    </lineage>
</organism>
<accession>A0A6L9GCC1</accession>
<dbReference type="EMBL" id="WYDN01000187">
    <property type="protein sequence ID" value="NAZ18075.1"/>
    <property type="molecule type" value="Genomic_DNA"/>
</dbReference>
<comment type="caution">
    <text evidence="2">The sequence shown here is derived from an EMBL/GenBank/DDBJ whole genome shotgun (WGS) entry which is preliminary data.</text>
</comment>
<feature type="domain" description="Amidohydrolase 3" evidence="1">
    <location>
        <begin position="1"/>
        <end position="65"/>
    </location>
</feature>
<reference evidence="2 3" key="1">
    <citation type="submission" date="2020-01" db="EMBL/GenBank/DDBJ databases">
        <title>Glutamicibacter soli M275.</title>
        <authorList>
            <person name="Meng X."/>
        </authorList>
    </citation>
    <scope>NUCLEOTIDE SEQUENCE [LARGE SCALE GENOMIC DNA]</scope>
    <source>
        <strain evidence="2 3">M275</strain>
    </source>
</reference>
<name>A0A6L9GCC1_9MICC</name>
<dbReference type="GO" id="GO:0016810">
    <property type="term" value="F:hydrolase activity, acting on carbon-nitrogen (but not peptide) bonds"/>
    <property type="evidence" value="ECO:0007669"/>
    <property type="project" value="InterPro"/>
</dbReference>
<dbReference type="Pfam" id="PF07969">
    <property type="entry name" value="Amidohydro_3"/>
    <property type="match status" value="1"/>
</dbReference>
<proteinExistence type="predicted"/>